<dbReference type="Proteomes" id="UP000274920">
    <property type="component" value="Unassembled WGS sequence"/>
</dbReference>
<evidence type="ECO:0000256" key="1">
    <source>
        <dbReference type="ARBA" id="ARBA00007637"/>
    </source>
</evidence>
<proteinExistence type="inferred from homology"/>
<dbReference type="SUPFAM" id="SSF51735">
    <property type="entry name" value="NAD(P)-binding Rossmann-fold domains"/>
    <property type="match status" value="1"/>
</dbReference>
<gene>
    <name evidence="3" type="ORF">EBB54_26875</name>
</gene>
<dbReference type="AlphaFoldDB" id="A0A426DP80"/>
<comment type="caution">
    <text evidence="3">The sequence shown here is derived from an EMBL/GenBank/DDBJ whole genome shotgun (WGS) entry which is preliminary data.</text>
</comment>
<evidence type="ECO:0000313" key="3">
    <source>
        <dbReference type="EMBL" id="RRK34558.1"/>
    </source>
</evidence>
<reference evidence="3" key="1">
    <citation type="submission" date="2018-10" db="EMBL/GenBank/DDBJ databases">
        <title>Schaedlerella arabinophila gen. nov. sp. nov., isolated from the mouse intestinal tract and comparative analysis with the genome of the closely related altered Schaedler flora strain ASF502.</title>
        <authorList>
            <person name="Miyake S."/>
            <person name="Soh M."/>
            <person name="Seedorf H."/>
        </authorList>
    </citation>
    <scope>NUCLEOTIDE SEQUENCE [LARGE SCALE GENOMIC DNA]</scope>
    <source>
        <strain evidence="3">DSM 106076</strain>
    </source>
</reference>
<sequence length="338" mass="38897">MKVLLIGGNGNISWWCAEEAIRRGDEVYELNRGMTRATRREVQPEVHEIITDIRNEEAAVKALSGMHFDVVCDFICFNDTQARQAIEVFQGKTNQYIVISSEAVYKRESRYLPFREDTPQYDEEVEDSYIAGKIKMEKVFRQAYRTDGFPSTIVRPGYTYDTIIQAPVGQNCFTAPKRWITGYPFLMPGDGENLAAPMHSKDFAKAFVGLIGNQEAIGEDYHIAAEQLITWNEMAGTILTALGLDAENIIHIPRDEAVRITDFYSVIVNRQHMWHYIFDDAKIKSAVPGWEQKISFSEGMEETVSWLLADKVRQRINPEYDRRLENIYSRYWNGGKLH</sequence>
<dbReference type="InterPro" id="IPR036291">
    <property type="entry name" value="NAD(P)-bd_dom_sf"/>
</dbReference>
<evidence type="ECO:0000313" key="4">
    <source>
        <dbReference type="Proteomes" id="UP000274920"/>
    </source>
</evidence>
<dbReference type="Gene3D" id="3.40.50.720">
    <property type="entry name" value="NAD(P)-binding Rossmann-like Domain"/>
    <property type="match status" value="1"/>
</dbReference>
<dbReference type="RefSeq" id="WP_125129666.1">
    <property type="nucleotide sequence ID" value="NZ_RHJS01000002.1"/>
</dbReference>
<name>A0A426DP80_9FIRM</name>
<protein>
    <submittedName>
        <fullName evidence="3">NAD-dependent epimerase/dehydratase family protein</fullName>
    </submittedName>
</protein>
<organism evidence="3 4">
    <name type="scientific">Schaedlerella arabinosiphila</name>
    <dbReference type="NCBI Taxonomy" id="2044587"/>
    <lineage>
        <taxon>Bacteria</taxon>
        <taxon>Bacillati</taxon>
        <taxon>Bacillota</taxon>
        <taxon>Clostridia</taxon>
        <taxon>Lachnospirales</taxon>
        <taxon>Lachnospiraceae</taxon>
        <taxon>Schaedlerella</taxon>
    </lineage>
</organism>
<accession>A0A426DP80</accession>
<dbReference type="InterPro" id="IPR001509">
    <property type="entry name" value="Epimerase_deHydtase"/>
</dbReference>
<keyword evidence="4" id="KW-1185">Reference proteome</keyword>
<evidence type="ECO:0000259" key="2">
    <source>
        <dbReference type="Pfam" id="PF01370"/>
    </source>
</evidence>
<dbReference type="Pfam" id="PF01370">
    <property type="entry name" value="Epimerase"/>
    <property type="match status" value="1"/>
</dbReference>
<dbReference type="EMBL" id="RHJS01000002">
    <property type="protein sequence ID" value="RRK34558.1"/>
    <property type="molecule type" value="Genomic_DNA"/>
</dbReference>
<feature type="domain" description="NAD-dependent epimerase/dehydratase" evidence="2">
    <location>
        <begin position="3"/>
        <end position="224"/>
    </location>
</feature>
<comment type="similarity">
    <text evidence="1">Belongs to the NAD(P)-dependent epimerase/dehydratase family.</text>
</comment>
<dbReference type="PANTHER" id="PTHR43000">
    <property type="entry name" value="DTDP-D-GLUCOSE 4,6-DEHYDRATASE-RELATED"/>
    <property type="match status" value="1"/>
</dbReference>